<evidence type="ECO:0000313" key="1">
    <source>
        <dbReference type="EMBL" id="KAG9483729.1"/>
    </source>
</evidence>
<proteinExistence type="predicted"/>
<sequence length="90" mass="10310">MCFQYCQDYCCYHPAETVTDGENNTDSNRLDYTLTLDLLRIYRSGKDQKASQRPTGLKLIKNRTTQLVALQNELVLHDMAIIPAMSPNQI</sequence>
<gene>
    <name evidence="1" type="ORF">GDO78_009575</name>
</gene>
<keyword evidence="2" id="KW-1185">Reference proteome</keyword>
<protein>
    <submittedName>
        <fullName evidence="1">Uncharacterized protein</fullName>
    </submittedName>
</protein>
<reference evidence="1" key="1">
    <citation type="thesis" date="2020" institute="ProQuest LLC" country="789 East Eisenhower Parkway, Ann Arbor, MI, USA">
        <title>Comparative Genomics and Chromosome Evolution.</title>
        <authorList>
            <person name="Mudd A.B."/>
        </authorList>
    </citation>
    <scope>NUCLEOTIDE SEQUENCE</scope>
    <source>
        <strain evidence="1">HN-11 Male</strain>
        <tissue evidence="1">Kidney and liver</tissue>
    </source>
</reference>
<evidence type="ECO:0000313" key="2">
    <source>
        <dbReference type="Proteomes" id="UP000770717"/>
    </source>
</evidence>
<accession>A0A8J6F9W0</accession>
<name>A0A8J6F9W0_ELECQ</name>
<comment type="caution">
    <text evidence="1">The sequence shown here is derived from an EMBL/GenBank/DDBJ whole genome shotgun (WGS) entry which is preliminary data.</text>
</comment>
<dbReference type="EMBL" id="WNTK01000005">
    <property type="protein sequence ID" value="KAG9483729.1"/>
    <property type="molecule type" value="Genomic_DNA"/>
</dbReference>
<organism evidence="1 2">
    <name type="scientific">Eleutherodactylus coqui</name>
    <name type="common">Puerto Rican coqui</name>
    <dbReference type="NCBI Taxonomy" id="57060"/>
    <lineage>
        <taxon>Eukaryota</taxon>
        <taxon>Metazoa</taxon>
        <taxon>Chordata</taxon>
        <taxon>Craniata</taxon>
        <taxon>Vertebrata</taxon>
        <taxon>Euteleostomi</taxon>
        <taxon>Amphibia</taxon>
        <taxon>Batrachia</taxon>
        <taxon>Anura</taxon>
        <taxon>Neobatrachia</taxon>
        <taxon>Hyloidea</taxon>
        <taxon>Eleutherodactylidae</taxon>
        <taxon>Eleutherodactylinae</taxon>
        <taxon>Eleutherodactylus</taxon>
        <taxon>Eleutherodactylus</taxon>
    </lineage>
</organism>
<dbReference type="Proteomes" id="UP000770717">
    <property type="component" value="Unassembled WGS sequence"/>
</dbReference>
<dbReference type="AlphaFoldDB" id="A0A8J6F9W0"/>